<evidence type="ECO:0000256" key="1">
    <source>
        <dbReference type="SAM" id="MobiDB-lite"/>
    </source>
</evidence>
<dbReference type="AlphaFoldDB" id="A0AAV7SA81"/>
<evidence type="ECO:0000313" key="3">
    <source>
        <dbReference type="Proteomes" id="UP001066276"/>
    </source>
</evidence>
<dbReference type="EMBL" id="JANPWB010000008">
    <property type="protein sequence ID" value="KAJ1160867.1"/>
    <property type="molecule type" value="Genomic_DNA"/>
</dbReference>
<feature type="compositionally biased region" description="Polar residues" evidence="1">
    <location>
        <begin position="21"/>
        <end position="31"/>
    </location>
</feature>
<comment type="caution">
    <text evidence="2">The sequence shown here is derived from an EMBL/GenBank/DDBJ whole genome shotgun (WGS) entry which is preliminary data.</text>
</comment>
<keyword evidence="3" id="KW-1185">Reference proteome</keyword>
<name>A0AAV7SA81_PLEWA</name>
<reference evidence="2" key="1">
    <citation type="journal article" date="2022" name="bioRxiv">
        <title>Sequencing and chromosome-scale assembly of the giantPleurodeles waltlgenome.</title>
        <authorList>
            <person name="Brown T."/>
            <person name="Elewa A."/>
            <person name="Iarovenko S."/>
            <person name="Subramanian E."/>
            <person name="Araus A.J."/>
            <person name="Petzold A."/>
            <person name="Susuki M."/>
            <person name="Suzuki K.-i.T."/>
            <person name="Hayashi T."/>
            <person name="Toyoda A."/>
            <person name="Oliveira C."/>
            <person name="Osipova E."/>
            <person name="Leigh N.D."/>
            <person name="Simon A."/>
            <person name="Yun M.H."/>
        </authorList>
    </citation>
    <scope>NUCLEOTIDE SEQUENCE</scope>
    <source>
        <strain evidence="2">20211129_DDA</strain>
        <tissue evidence="2">Liver</tissue>
    </source>
</reference>
<gene>
    <name evidence="2" type="ORF">NDU88_001357</name>
</gene>
<feature type="compositionally biased region" description="Basic residues" evidence="1">
    <location>
        <begin position="1"/>
        <end position="18"/>
    </location>
</feature>
<sequence>MQLRRRRRAAPHSARHFHPQATLSQRSTTVPSERLGKDARWIPVADAEEQLVDQLFALIMRSFASSNRLIVQLHRDF</sequence>
<dbReference type="Proteomes" id="UP001066276">
    <property type="component" value="Chromosome 4_2"/>
</dbReference>
<feature type="region of interest" description="Disordered" evidence="1">
    <location>
        <begin position="1"/>
        <end position="32"/>
    </location>
</feature>
<organism evidence="2 3">
    <name type="scientific">Pleurodeles waltl</name>
    <name type="common">Iberian ribbed newt</name>
    <dbReference type="NCBI Taxonomy" id="8319"/>
    <lineage>
        <taxon>Eukaryota</taxon>
        <taxon>Metazoa</taxon>
        <taxon>Chordata</taxon>
        <taxon>Craniata</taxon>
        <taxon>Vertebrata</taxon>
        <taxon>Euteleostomi</taxon>
        <taxon>Amphibia</taxon>
        <taxon>Batrachia</taxon>
        <taxon>Caudata</taxon>
        <taxon>Salamandroidea</taxon>
        <taxon>Salamandridae</taxon>
        <taxon>Pleurodelinae</taxon>
        <taxon>Pleurodeles</taxon>
    </lineage>
</organism>
<protein>
    <submittedName>
        <fullName evidence="2">Uncharacterized protein</fullName>
    </submittedName>
</protein>
<accession>A0AAV7SA81</accession>
<proteinExistence type="predicted"/>
<evidence type="ECO:0000313" key="2">
    <source>
        <dbReference type="EMBL" id="KAJ1160867.1"/>
    </source>
</evidence>